<dbReference type="AlphaFoldDB" id="A0A0G1W423"/>
<evidence type="ECO:0000313" key="1">
    <source>
        <dbReference type="EMBL" id="KKW13330.1"/>
    </source>
</evidence>
<gene>
    <name evidence="1" type="ORF">UY48_C0002G0021</name>
</gene>
<protein>
    <submittedName>
        <fullName evidence="1">Uncharacterized protein</fullName>
    </submittedName>
</protein>
<proteinExistence type="predicted"/>
<accession>A0A0G1W423</accession>
<dbReference type="EMBL" id="LCQD01000002">
    <property type="protein sequence ID" value="KKW13330.1"/>
    <property type="molecule type" value="Genomic_DNA"/>
</dbReference>
<comment type="caution">
    <text evidence="1">The sequence shown here is derived from an EMBL/GenBank/DDBJ whole genome shotgun (WGS) entry which is preliminary data.</text>
</comment>
<organism evidence="1 2">
    <name type="scientific">Candidatus Gottesmanbacteria bacterium GW2011_GWB1_49_7</name>
    <dbReference type="NCBI Taxonomy" id="1618448"/>
    <lineage>
        <taxon>Bacteria</taxon>
        <taxon>Candidatus Gottesmaniibacteriota</taxon>
    </lineage>
</organism>
<reference evidence="1 2" key="1">
    <citation type="journal article" date="2015" name="Nature">
        <title>rRNA introns, odd ribosomes, and small enigmatic genomes across a large radiation of phyla.</title>
        <authorList>
            <person name="Brown C.T."/>
            <person name="Hug L.A."/>
            <person name="Thomas B.C."/>
            <person name="Sharon I."/>
            <person name="Castelle C.J."/>
            <person name="Singh A."/>
            <person name="Wilkins M.J."/>
            <person name="Williams K.H."/>
            <person name="Banfield J.F."/>
        </authorList>
    </citation>
    <scope>NUCLEOTIDE SEQUENCE [LARGE SCALE GENOMIC DNA]</scope>
</reference>
<sequence>MNYLTMDELQRLPEGTTIMVVWSGGNGPYRYTLTFTPLGACAQAPNICYLLAFVGKAHCHTRVWLDEPRARGLVF</sequence>
<dbReference type="Proteomes" id="UP000034588">
    <property type="component" value="Unassembled WGS sequence"/>
</dbReference>
<evidence type="ECO:0000313" key="2">
    <source>
        <dbReference type="Proteomes" id="UP000034588"/>
    </source>
</evidence>
<name>A0A0G1W423_9BACT</name>